<sequence length="175" mass="19673">MMQRFPDVAVHLIEQYLVKSSWDDAVASKAMMEDGYTSSLKTGTSFHSRTGSTLPNNNTNNNEGSNFSTSLTTPPPLSSSPGSTNNLFRKVTRVDVNTVDFDPLAQRTQRPPSLTRRLTGMICHRGSLHGGHYVAYVRHLTRPEIWFRCDDEIVDIVEEKVVLDNGDSVYVMFFE</sequence>
<organism evidence="3 4">
    <name type="scientific">Angomonas deanei</name>
    <dbReference type="NCBI Taxonomy" id="59799"/>
    <lineage>
        <taxon>Eukaryota</taxon>
        <taxon>Discoba</taxon>
        <taxon>Euglenozoa</taxon>
        <taxon>Kinetoplastea</taxon>
        <taxon>Metakinetoplastina</taxon>
        <taxon>Trypanosomatida</taxon>
        <taxon>Trypanosomatidae</taxon>
        <taxon>Strigomonadinae</taxon>
        <taxon>Angomonas</taxon>
    </lineage>
</organism>
<accession>A0A7G2CF96</accession>
<dbReference type="PANTHER" id="PTHR21646:SF39">
    <property type="entry name" value="UBIQUITIN CARBOXYL-TERMINAL HYDROLASE 16"/>
    <property type="match status" value="1"/>
</dbReference>
<dbReference type="InterPro" id="IPR050185">
    <property type="entry name" value="Ub_carboxyl-term_hydrolase"/>
</dbReference>
<dbReference type="Pfam" id="PF00443">
    <property type="entry name" value="UCH"/>
    <property type="match status" value="1"/>
</dbReference>
<dbReference type="GO" id="GO:0016579">
    <property type="term" value="P:protein deubiquitination"/>
    <property type="evidence" value="ECO:0007669"/>
    <property type="project" value="InterPro"/>
</dbReference>
<dbReference type="PROSITE" id="PS50235">
    <property type="entry name" value="USP_3"/>
    <property type="match status" value="1"/>
</dbReference>
<dbReference type="InterPro" id="IPR028889">
    <property type="entry name" value="USP"/>
</dbReference>
<evidence type="ECO:0000259" key="2">
    <source>
        <dbReference type="PROSITE" id="PS50235"/>
    </source>
</evidence>
<dbReference type="CDD" id="cd02257">
    <property type="entry name" value="Peptidase_C19"/>
    <property type="match status" value="1"/>
</dbReference>
<evidence type="ECO:0000256" key="1">
    <source>
        <dbReference type="SAM" id="MobiDB-lite"/>
    </source>
</evidence>
<dbReference type="Gene3D" id="3.90.70.10">
    <property type="entry name" value="Cysteine proteinases"/>
    <property type="match status" value="1"/>
</dbReference>
<proteinExistence type="predicted"/>
<dbReference type="AlphaFoldDB" id="A0A7G2CF96"/>
<dbReference type="OrthoDB" id="292964at2759"/>
<dbReference type="InterPro" id="IPR001394">
    <property type="entry name" value="Peptidase_C19_UCH"/>
</dbReference>
<feature type="compositionally biased region" description="Low complexity" evidence="1">
    <location>
        <begin position="50"/>
        <end position="72"/>
    </location>
</feature>
<feature type="domain" description="USP" evidence="2">
    <location>
        <begin position="1"/>
        <end position="175"/>
    </location>
</feature>
<dbReference type="PANTHER" id="PTHR21646">
    <property type="entry name" value="UBIQUITIN CARBOXYL-TERMINAL HYDROLASE"/>
    <property type="match status" value="1"/>
</dbReference>
<dbReference type="Proteomes" id="UP000515908">
    <property type="component" value="Chromosome 10"/>
</dbReference>
<feature type="region of interest" description="Disordered" evidence="1">
    <location>
        <begin position="43"/>
        <end position="86"/>
    </location>
</feature>
<keyword evidence="3" id="KW-0378">Hydrolase</keyword>
<dbReference type="SUPFAM" id="SSF54001">
    <property type="entry name" value="Cysteine proteinases"/>
    <property type="match status" value="1"/>
</dbReference>
<dbReference type="InterPro" id="IPR038765">
    <property type="entry name" value="Papain-like_cys_pep_sf"/>
</dbReference>
<name>A0A7G2CF96_9TRYP</name>
<dbReference type="EMBL" id="LR877154">
    <property type="protein sequence ID" value="CAD2218209.1"/>
    <property type="molecule type" value="Genomic_DNA"/>
</dbReference>
<gene>
    <name evidence="3" type="ORF">ADEAN_000569600</name>
</gene>
<evidence type="ECO:0000313" key="4">
    <source>
        <dbReference type="Proteomes" id="UP000515908"/>
    </source>
</evidence>
<reference evidence="3 4" key="1">
    <citation type="submission" date="2020-08" db="EMBL/GenBank/DDBJ databases">
        <authorList>
            <person name="Newling K."/>
            <person name="Davey J."/>
            <person name="Forrester S."/>
        </authorList>
    </citation>
    <scope>NUCLEOTIDE SEQUENCE [LARGE SCALE GENOMIC DNA]</scope>
    <source>
        <strain evidence="4">Crithidia deanei Carvalho (ATCC PRA-265)</strain>
    </source>
</reference>
<protein>
    <submittedName>
        <fullName evidence="3">Ubiquitin carboxyl-terminal hydrolase, putative</fullName>
    </submittedName>
</protein>
<dbReference type="GO" id="GO:0004843">
    <property type="term" value="F:cysteine-type deubiquitinase activity"/>
    <property type="evidence" value="ECO:0007669"/>
    <property type="project" value="InterPro"/>
</dbReference>
<keyword evidence="4" id="KW-1185">Reference proteome</keyword>
<dbReference type="VEuPathDB" id="TriTrypDB:ADEAN_000569600"/>
<evidence type="ECO:0000313" key="3">
    <source>
        <dbReference type="EMBL" id="CAD2218209.1"/>
    </source>
</evidence>